<feature type="domain" description="Protein kinase" evidence="6">
    <location>
        <begin position="42"/>
        <end position="295"/>
    </location>
</feature>
<dbReference type="PROSITE" id="PS00108">
    <property type="entry name" value="PROTEIN_KINASE_ST"/>
    <property type="match status" value="1"/>
</dbReference>
<dbReference type="InterPro" id="IPR017441">
    <property type="entry name" value="Protein_kinase_ATP_BS"/>
</dbReference>
<evidence type="ECO:0000256" key="1">
    <source>
        <dbReference type="ARBA" id="ARBA00011245"/>
    </source>
</evidence>
<keyword evidence="5" id="KW-0418">Kinase</keyword>
<dbReference type="PANTHER" id="PTHR24347">
    <property type="entry name" value="SERINE/THREONINE-PROTEIN KINASE"/>
    <property type="match status" value="1"/>
</dbReference>
<proteinExistence type="inferred from homology"/>
<dbReference type="InterPro" id="IPR000719">
    <property type="entry name" value="Prot_kinase_dom"/>
</dbReference>
<dbReference type="Pfam" id="PF00069">
    <property type="entry name" value="Pkinase"/>
    <property type="match status" value="1"/>
</dbReference>
<comment type="subunit">
    <text evidence="1">Monomer.</text>
</comment>
<keyword evidence="2 4" id="KW-0547">Nucleotide-binding</keyword>
<evidence type="ECO:0000259" key="6">
    <source>
        <dbReference type="PROSITE" id="PS50011"/>
    </source>
</evidence>
<reference evidence="7" key="1">
    <citation type="submission" date="2021-02" db="EMBL/GenBank/DDBJ databases">
        <authorList>
            <person name="Dougan E. K."/>
            <person name="Rhodes N."/>
            <person name="Thang M."/>
            <person name="Chan C."/>
        </authorList>
    </citation>
    <scope>NUCLEOTIDE SEQUENCE</scope>
</reference>
<dbReference type="OrthoDB" id="193931at2759"/>
<keyword evidence="8" id="KW-1185">Reference proteome</keyword>
<evidence type="ECO:0000256" key="4">
    <source>
        <dbReference type="PROSITE-ProRule" id="PRU10141"/>
    </source>
</evidence>
<dbReference type="InterPro" id="IPR011009">
    <property type="entry name" value="Kinase-like_dom_sf"/>
</dbReference>
<sequence length="325" mass="37010">MGCGASAFRQPKDELTPLTIVPQDSEADDADAEVPRDIRDFYVLGEVLGSGAFGQVRSATLIEEPAECRAVKVLEKDGTTSRSDLDLEIDLLGQLEHENIICFCEFFEDVHFLYVVTERCAGGEVFEKILELKRFTEANAALMGKQMLAAIEYIHQKRIAHRDIKAENFLLAEPTIHSKVKMIDFGMACRVEEGQFMTELCGSPHYVAPELIGRRYTELVDVWAFGVLLYLLMYGEYPYDAKEPREIMIKVLTMKIRWQKRVVLSEMCLGLLTRLLQHDSEQRFSAREAAKHPWFDCEGAVQIPKEVLRSAHRREDHLFQEGCGS</sequence>
<comment type="similarity">
    <text evidence="5">Belongs to the protein kinase superfamily.</text>
</comment>
<feature type="binding site" evidence="4">
    <location>
        <position position="72"/>
    </location>
    <ligand>
        <name>ATP</name>
        <dbReference type="ChEBI" id="CHEBI:30616"/>
    </ligand>
</feature>
<name>A0A812UHZ9_9DINO</name>
<keyword evidence="5" id="KW-0723">Serine/threonine-protein kinase</keyword>
<protein>
    <submittedName>
        <fullName evidence="7">CaMKI protein</fullName>
    </submittedName>
</protein>
<dbReference type="FunFam" id="1.10.510.10:FF:000571">
    <property type="entry name" value="Maternal embryonic leucine zipper kinase"/>
    <property type="match status" value="1"/>
</dbReference>
<evidence type="ECO:0000313" key="8">
    <source>
        <dbReference type="Proteomes" id="UP000604046"/>
    </source>
</evidence>
<evidence type="ECO:0000256" key="5">
    <source>
        <dbReference type="RuleBase" id="RU000304"/>
    </source>
</evidence>
<dbReference type="GO" id="GO:0004674">
    <property type="term" value="F:protein serine/threonine kinase activity"/>
    <property type="evidence" value="ECO:0007669"/>
    <property type="project" value="UniProtKB-KW"/>
</dbReference>
<dbReference type="AlphaFoldDB" id="A0A812UHZ9"/>
<keyword evidence="3 4" id="KW-0067">ATP-binding</keyword>
<dbReference type="PROSITE" id="PS00107">
    <property type="entry name" value="PROTEIN_KINASE_ATP"/>
    <property type="match status" value="1"/>
</dbReference>
<dbReference type="Proteomes" id="UP000604046">
    <property type="component" value="Unassembled WGS sequence"/>
</dbReference>
<evidence type="ECO:0000256" key="3">
    <source>
        <dbReference type="ARBA" id="ARBA00022840"/>
    </source>
</evidence>
<organism evidence="7 8">
    <name type="scientific">Symbiodinium natans</name>
    <dbReference type="NCBI Taxonomy" id="878477"/>
    <lineage>
        <taxon>Eukaryota</taxon>
        <taxon>Sar</taxon>
        <taxon>Alveolata</taxon>
        <taxon>Dinophyceae</taxon>
        <taxon>Suessiales</taxon>
        <taxon>Symbiodiniaceae</taxon>
        <taxon>Symbiodinium</taxon>
    </lineage>
</organism>
<comment type="caution">
    <text evidence="7">The sequence shown here is derived from an EMBL/GenBank/DDBJ whole genome shotgun (WGS) entry which is preliminary data.</text>
</comment>
<dbReference type="SUPFAM" id="SSF56112">
    <property type="entry name" value="Protein kinase-like (PK-like)"/>
    <property type="match status" value="1"/>
</dbReference>
<dbReference type="Gene3D" id="1.10.510.10">
    <property type="entry name" value="Transferase(Phosphotransferase) domain 1"/>
    <property type="match status" value="1"/>
</dbReference>
<keyword evidence="5" id="KW-0808">Transferase</keyword>
<gene>
    <name evidence="7" type="primary">CaMKI</name>
    <name evidence="7" type="ORF">SNAT2548_LOCUS32851</name>
</gene>
<dbReference type="EMBL" id="CAJNDS010002731">
    <property type="protein sequence ID" value="CAE7575947.1"/>
    <property type="molecule type" value="Genomic_DNA"/>
</dbReference>
<dbReference type="PROSITE" id="PS50011">
    <property type="entry name" value="PROTEIN_KINASE_DOM"/>
    <property type="match status" value="1"/>
</dbReference>
<dbReference type="GO" id="GO:0005524">
    <property type="term" value="F:ATP binding"/>
    <property type="evidence" value="ECO:0007669"/>
    <property type="project" value="UniProtKB-UniRule"/>
</dbReference>
<evidence type="ECO:0000313" key="7">
    <source>
        <dbReference type="EMBL" id="CAE7575947.1"/>
    </source>
</evidence>
<dbReference type="InterPro" id="IPR008271">
    <property type="entry name" value="Ser/Thr_kinase_AS"/>
</dbReference>
<dbReference type="SMART" id="SM00220">
    <property type="entry name" value="S_TKc"/>
    <property type="match status" value="1"/>
</dbReference>
<evidence type="ECO:0000256" key="2">
    <source>
        <dbReference type="ARBA" id="ARBA00022741"/>
    </source>
</evidence>
<accession>A0A812UHZ9</accession>